<feature type="transmembrane region" description="Helical" evidence="1">
    <location>
        <begin position="12"/>
        <end position="30"/>
    </location>
</feature>
<feature type="transmembrane region" description="Helical" evidence="1">
    <location>
        <begin position="205"/>
        <end position="227"/>
    </location>
</feature>
<keyword evidence="1" id="KW-1133">Transmembrane helix</keyword>
<evidence type="ECO:0000256" key="1">
    <source>
        <dbReference type="SAM" id="Phobius"/>
    </source>
</evidence>
<feature type="transmembrane region" description="Helical" evidence="1">
    <location>
        <begin position="346"/>
        <end position="364"/>
    </location>
</feature>
<comment type="caution">
    <text evidence="2">The sequence shown here is derived from an EMBL/GenBank/DDBJ whole genome shotgun (WGS) entry which is preliminary data.</text>
</comment>
<dbReference type="EMBL" id="CAICTM010001900">
    <property type="protein sequence ID" value="CAB9526869.1"/>
    <property type="molecule type" value="Genomic_DNA"/>
</dbReference>
<protein>
    <recommendedName>
        <fullName evidence="4">Transmembrane protein</fullName>
    </recommendedName>
</protein>
<evidence type="ECO:0000313" key="2">
    <source>
        <dbReference type="EMBL" id="CAB9526869.1"/>
    </source>
</evidence>
<proteinExistence type="predicted"/>
<keyword evidence="1" id="KW-0812">Transmembrane</keyword>
<gene>
    <name evidence="2" type="ORF">SEMRO_1902_G304450.1</name>
</gene>
<sequence>MHTDDDGFRISPNILMGILGLFVSFLLYILSSSTLGKKSLSHTWLFSGLMVIHPSEDSVSKVAPASPSNNSTPKRKTIKDVSGLHLTCKRIGPGSIPLSVMTAKTKATFLQWQALDAAVCVWVASLLALASPTLLAMYTVYQEQTICCDDLKCWLNWWRDYLGGPGLVYVTSPPSYSMIFLIAALSLWFWWRLVIHVTRLHSGSIFMFSPFSYINGWMTFFVTLFLLQLTTNEDATTIAVSDQRLFGIPLNAALDEWSTRVTLWVGLTGFYTPDLETSRLRVLSNIFQFTHLLFAFAASLLAFAVADPCRETMRLYWEFVLGDEVIILGLRSEKLWRWLLRKYRQCCMLGIAVIPFLCWGTYVFQRVPLFHVSPETGRTVLGCCFIWNMAFIIRPLTQTYLLQALSAADRILDTTKRLSPEDVMFPFSNRSFRLLRISSQLLVFPAMVLIVITLGYGAGRMPMAVSDTSESMTTSIFPFAFYQSLWTKQQEEDYRAWEEFQVRASAQNALDDPSLLAELSTTRANLDLCQDNITFSFVQLSNNDTRKKRRNNNEFDAPVFKVATPKQLTSSKGLIKTTFVQVLRKLQQLAKKTRLMSLDASSSENPASRDMTTKAARALDEEHRQSHHDFHSLIQALAFHPLLTSTIILPVLDFFGFILSSVWILYFVYYGIKAFYRKSNRRRYVLKVKGESCRIMSVQK</sequence>
<reference evidence="2" key="1">
    <citation type="submission" date="2020-06" db="EMBL/GenBank/DDBJ databases">
        <authorList>
            <consortium name="Plant Systems Biology data submission"/>
        </authorList>
    </citation>
    <scope>NUCLEOTIDE SEQUENCE</scope>
    <source>
        <strain evidence="2">D6</strain>
    </source>
</reference>
<accession>A0A9N8EVQ1</accession>
<dbReference type="AlphaFoldDB" id="A0A9N8EVQ1"/>
<evidence type="ECO:0000313" key="3">
    <source>
        <dbReference type="Proteomes" id="UP001153069"/>
    </source>
</evidence>
<feature type="transmembrane region" description="Helical" evidence="1">
    <location>
        <begin position="647"/>
        <end position="672"/>
    </location>
</feature>
<evidence type="ECO:0008006" key="4">
    <source>
        <dbReference type="Google" id="ProtNLM"/>
    </source>
</evidence>
<name>A0A9N8EVQ1_9STRA</name>
<feature type="transmembrane region" description="Helical" evidence="1">
    <location>
        <begin position="441"/>
        <end position="459"/>
    </location>
</feature>
<feature type="transmembrane region" description="Helical" evidence="1">
    <location>
        <begin position="286"/>
        <end position="306"/>
    </location>
</feature>
<dbReference type="Proteomes" id="UP001153069">
    <property type="component" value="Unassembled WGS sequence"/>
</dbReference>
<feature type="transmembrane region" description="Helical" evidence="1">
    <location>
        <begin position="175"/>
        <end position="193"/>
    </location>
</feature>
<keyword evidence="1" id="KW-0472">Membrane</keyword>
<feature type="transmembrane region" description="Helical" evidence="1">
    <location>
        <begin position="114"/>
        <end position="135"/>
    </location>
</feature>
<organism evidence="2 3">
    <name type="scientific">Seminavis robusta</name>
    <dbReference type="NCBI Taxonomy" id="568900"/>
    <lineage>
        <taxon>Eukaryota</taxon>
        <taxon>Sar</taxon>
        <taxon>Stramenopiles</taxon>
        <taxon>Ochrophyta</taxon>
        <taxon>Bacillariophyta</taxon>
        <taxon>Bacillariophyceae</taxon>
        <taxon>Bacillariophycidae</taxon>
        <taxon>Naviculales</taxon>
        <taxon>Naviculaceae</taxon>
        <taxon>Seminavis</taxon>
    </lineage>
</organism>
<keyword evidence="3" id="KW-1185">Reference proteome</keyword>